<evidence type="ECO:0000256" key="3">
    <source>
        <dbReference type="ARBA" id="ARBA00022448"/>
    </source>
</evidence>
<dbReference type="Proteomes" id="UP000294919">
    <property type="component" value="Unassembled WGS sequence"/>
</dbReference>
<feature type="transmembrane region" description="Helical" evidence="8">
    <location>
        <begin position="81"/>
        <end position="104"/>
    </location>
</feature>
<dbReference type="InterPro" id="IPR035906">
    <property type="entry name" value="MetI-like_sf"/>
</dbReference>
<feature type="transmembrane region" description="Helical" evidence="8">
    <location>
        <begin position="16"/>
        <end position="39"/>
    </location>
</feature>
<dbReference type="Pfam" id="PF00528">
    <property type="entry name" value="BPD_transp_1"/>
    <property type="match status" value="1"/>
</dbReference>
<feature type="transmembrane region" description="Helical" evidence="8">
    <location>
        <begin position="183"/>
        <end position="202"/>
    </location>
</feature>
<dbReference type="PANTHER" id="PTHR30450">
    <property type="entry name" value="ABC TRANSPORTER PERMEASE"/>
    <property type="match status" value="1"/>
</dbReference>
<dbReference type="InterPro" id="IPR000515">
    <property type="entry name" value="MetI-like"/>
</dbReference>
<evidence type="ECO:0000313" key="10">
    <source>
        <dbReference type="EMBL" id="TCO74829.1"/>
    </source>
</evidence>
<comment type="similarity">
    <text evidence="2">Belongs to the binding-protein-dependent transport system permease family. CysTW subfamily.</text>
</comment>
<gene>
    <name evidence="10" type="ORF">EV214_11192</name>
</gene>
<evidence type="ECO:0000256" key="7">
    <source>
        <dbReference type="ARBA" id="ARBA00023136"/>
    </source>
</evidence>
<feature type="transmembrane region" description="Helical" evidence="8">
    <location>
        <begin position="51"/>
        <end position="75"/>
    </location>
</feature>
<sequence>MNHWIELLTPSLLETLYMVFASVFFTILFGLPLGIILVVTDPNHILPNTRLNGVLSYIINITRSLPFIILMIFIFPFTRLVVGTTIGTTAAIVPLIIATTPFFARIVETSIKEVDWGVVEASISMGATPFQIIMKVLIPESMSSLILGVTITIINVLGYSAMAGTVGAGGLGDLAIRYGYHRFQTDVMIATIILLIILVQIIQSTGNKIAQIINKK</sequence>
<evidence type="ECO:0000256" key="1">
    <source>
        <dbReference type="ARBA" id="ARBA00004651"/>
    </source>
</evidence>
<evidence type="ECO:0000256" key="4">
    <source>
        <dbReference type="ARBA" id="ARBA00022475"/>
    </source>
</evidence>
<evidence type="ECO:0000256" key="5">
    <source>
        <dbReference type="ARBA" id="ARBA00022692"/>
    </source>
</evidence>
<evidence type="ECO:0000313" key="11">
    <source>
        <dbReference type="Proteomes" id="UP000294919"/>
    </source>
</evidence>
<name>A0A4R2KUM1_9FIRM</name>
<dbReference type="PROSITE" id="PS50928">
    <property type="entry name" value="ABC_TM1"/>
    <property type="match status" value="1"/>
</dbReference>
<dbReference type="RefSeq" id="WP_132245166.1">
    <property type="nucleotide sequence ID" value="NZ_SLWV01000011.1"/>
</dbReference>
<dbReference type="PANTHER" id="PTHR30450:SF1">
    <property type="entry name" value="D-METHIONINE TRANSPORT SYSTEM PERMEASE PROTEIN METI-RELATED"/>
    <property type="match status" value="1"/>
</dbReference>
<keyword evidence="4" id="KW-1003">Cell membrane</keyword>
<dbReference type="CDD" id="cd06261">
    <property type="entry name" value="TM_PBP2"/>
    <property type="match status" value="1"/>
</dbReference>
<comment type="subcellular location">
    <subcellularLocation>
        <location evidence="1 8">Cell membrane</location>
        <topology evidence="1 8">Multi-pass membrane protein</topology>
    </subcellularLocation>
</comment>
<evidence type="ECO:0000259" key="9">
    <source>
        <dbReference type="PROSITE" id="PS50928"/>
    </source>
</evidence>
<dbReference type="EMBL" id="SLWV01000011">
    <property type="protein sequence ID" value="TCO74829.1"/>
    <property type="molecule type" value="Genomic_DNA"/>
</dbReference>
<comment type="caution">
    <text evidence="10">The sequence shown here is derived from an EMBL/GenBank/DDBJ whole genome shotgun (WGS) entry which is preliminary data.</text>
</comment>
<dbReference type="OrthoDB" id="9793490at2"/>
<dbReference type="InterPro" id="IPR051322">
    <property type="entry name" value="AA_ABC_Transporter_Permease"/>
</dbReference>
<evidence type="ECO:0000256" key="8">
    <source>
        <dbReference type="RuleBase" id="RU363032"/>
    </source>
</evidence>
<dbReference type="Gene3D" id="1.10.3720.10">
    <property type="entry name" value="MetI-like"/>
    <property type="match status" value="1"/>
</dbReference>
<feature type="domain" description="ABC transmembrane type-1" evidence="9">
    <location>
        <begin position="12"/>
        <end position="206"/>
    </location>
</feature>
<proteinExistence type="inferred from homology"/>
<protein>
    <submittedName>
        <fullName evidence="10">D-methionine transport system permease protein</fullName>
    </submittedName>
</protein>
<organism evidence="10 11">
    <name type="scientific">Marinisporobacter balticus</name>
    <dbReference type="NCBI Taxonomy" id="2018667"/>
    <lineage>
        <taxon>Bacteria</taxon>
        <taxon>Bacillati</taxon>
        <taxon>Bacillota</taxon>
        <taxon>Clostridia</taxon>
        <taxon>Peptostreptococcales</taxon>
        <taxon>Thermotaleaceae</taxon>
        <taxon>Marinisporobacter</taxon>
    </lineage>
</organism>
<dbReference type="AlphaFoldDB" id="A0A4R2KUM1"/>
<dbReference type="FunFam" id="1.10.3720.10:FF:000002">
    <property type="entry name" value="D-methionine ABC transporter permease MetI"/>
    <property type="match status" value="1"/>
</dbReference>
<dbReference type="GO" id="GO:0048473">
    <property type="term" value="P:D-methionine transmembrane transport"/>
    <property type="evidence" value="ECO:0007669"/>
    <property type="project" value="TreeGrafter"/>
</dbReference>
<evidence type="ECO:0000256" key="6">
    <source>
        <dbReference type="ARBA" id="ARBA00022989"/>
    </source>
</evidence>
<keyword evidence="3 8" id="KW-0813">Transport</keyword>
<dbReference type="GO" id="GO:0005886">
    <property type="term" value="C:plasma membrane"/>
    <property type="evidence" value="ECO:0007669"/>
    <property type="project" value="UniProtKB-SubCell"/>
</dbReference>
<keyword evidence="11" id="KW-1185">Reference proteome</keyword>
<dbReference type="SUPFAM" id="SSF161098">
    <property type="entry name" value="MetI-like"/>
    <property type="match status" value="1"/>
</dbReference>
<accession>A0A4R2KUM1</accession>
<reference evidence="10 11" key="1">
    <citation type="submission" date="2019-03" db="EMBL/GenBank/DDBJ databases">
        <title>Genomic Encyclopedia of Type Strains, Phase IV (KMG-IV): sequencing the most valuable type-strain genomes for metagenomic binning, comparative biology and taxonomic classification.</title>
        <authorList>
            <person name="Goeker M."/>
        </authorList>
    </citation>
    <scope>NUCLEOTIDE SEQUENCE [LARGE SCALE GENOMIC DNA]</scope>
    <source>
        <strain evidence="10 11">DSM 102940</strain>
    </source>
</reference>
<keyword evidence="7 8" id="KW-0472">Membrane</keyword>
<evidence type="ECO:0000256" key="2">
    <source>
        <dbReference type="ARBA" id="ARBA00007069"/>
    </source>
</evidence>
<keyword evidence="5 8" id="KW-0812">Transmembrane</keyword>
<dbReference type="NCBIfam" id="NF008049">
    <property type="entry name" value="PRK10782.1"/>
    <property type="match status" value="1"/>
</dbReference>
<keyword evidence="6 8" id="KW-1133">Transmembrane helix</keyword>
<feature type="transmembrane region" description="Helical" evidence="8">
    <location>
        <begin position="144"/>
        <end position="171"/>
    </location>
</feature>